<feature type="compositionally biased region" description="Acidic residues" evidence="8">
    <location>
        <begin position="35"/>
        <end position="47"/>
    </location>
</feature>
<dbReference type="Pfam" id="PF06467">
    <property type="entry name" value="zf-FCS"/>
    <property type="match status" value="7"/>
</dbReference>
<keyword evidence="1" id="KW-1017">Isopeptide bond</keyword>
<evidence type="ECO:0000313" key="10">
    <source>
        <dbReference type="EMBL" id="GCC23811.1"/>
    </source>
</evidence>
<keyword evidence="5" id="KW-0863">Zinc-finger</keyword>
<dbReference type="InterPro" id="IPR010507">
    <property type="entry name" value="Znf_MYM"/>
</dbReference>
<dbReference type="InterPro" id="IPR051284">
    <property type="entry name" value="ZnF_MYMT-QRICH1"/>
</dbReference>
<feature type="domain" description="TRASH" evidence="9">
    <location>
        <begin position="971"/>
        <end position="1006"/>
    </location>
</feature>
<organism evidence="10 11">
    <name type="scientific">Chiloscyllium punctatum</name>
    <name type="common">Brownbanded bambooshark</name>
    <name type="synonym">Hemiscyllium punctatum</name>
    <dbReference type="NCBI Taxonomy" id="137246"/>
    <lineage>
        <taxon>Eukaryota</taxon>
        <taxon>Metazoa</taxon>
        <taxon>Chordata</taxon>
        <taxon>Craniata</taxon>
        <taxon>Vertebrata</taxon>
        <taxon>Chondrichthyes</taxon>
        <taxon>Elasmobranchii</taxon>
        <taxon>Galeomorphii</taxon>
        <taxon>Galeoidea</taxon>
        <taxon>Orectolobiformes</taxon>
        <taxon>Hemiscylliidae</taxon>
        <taxon>Chiloscyllium</taxon>
    </lineage>
</organism>
<feature type="domain" description="TRASH" evidence="9">
    <location>
        <begin position="505"/>
        <end position="541"/>
    </location>
</feature>
<evidence type="ECO:0000256" key="7">
    <source>
        <dbReference type="ARBA" id="ARBA00022843"/>
    </source>
</evidence>
<feature type="domain" description="TRASH" evidence="9">
    <location>
        <begin position="927"/>
        <end position="965"/>
    </location>
</feature>
<accession>A0A401S067</accession>
<dbReference type="InterPro" id="IPR057926">
    <property type="entry name" value="QRICH1_dom"/>
</dbReference>
<keyword evidence="11" id="KW-1185">Reference proteome</keyword>
<dbReference type="InterPro" id="IPR018247">
    <property type="entry name" value="EF_Hand_1_Ca_BS"/>
</dbReference>
<evidence type="ECO:0000256" key="3">
    <source>
        <dbReference type="ARBA" id="ARBA00022723"/>
    </source>
</evidence>
<evidence type="ECO:0000256" key="5">
    <source>
        <dbReference type="ARBA" id="ARBA00022771"/>
    </source>
</evidence>
<feature type="domain" description="TRASH" evidence="9">
    <location>
        <begin position="738"/>
        <end position="774"/>
    </location>
</feature>
<feature type="domain" description="TRASH" evidence="9">
    <location>
        <begin position="842"/>
        <end position="878"/>
    </location>
</feature>
<keyword evidence="3" id="KW-0479">Metal-binding</keyword>
<feature type="domain" description="TRASH" evidence="9">
    <location>
        <begin position="884"/>
        <end position="919"/>
    </location>
</feature>
<keyword evidence="7" id="KW-0832">Ubl conjugation</keyword>
<sequence length="1659" mass="185651">MAERREQEDLCASRCTGSPRTDDEYLGNAPSPGAWEEDGDASEDEMDTQGGWQPVLSRDSSPEALDFSTTNRAKAERRLELSVTVNESSFGQSDSFGRQSDAFKNKEQTLLQRGHSLDEDQNDYMSSSELVAVPLGEDNDNEVDFDPVDSPRIQHSQTNQITLSDNFQDGNGIEQGVFSEAEEKRRKTELDELKYRKQPIENKHDDYASDGANSFEKDLQLNDCDRRFECEDENRDIHKTTLCNDNESNLTLHKTELFNIAENGDALSRARSKLTVGEDEKSAALLRKSVILKESVGFPMKRSEKKDFMSETRLAIKDCLPTMVDCLARGAVERHGESARTEVLDKGKIEKNRKVPRHEDLSADETQDIDGIESEATITAITAATVEKSSNLHRHTEALKSASNSIFIPGMKIKDEPLDEGYEKALAPQEGARIKDEPDSLQGYGQHSKSQESDIRISAVFSVSGSPLVSQLVQQNTSNALNTAKSSAGGSGQTASAPMSVRVTCSGCKKILKKGQTAYQRKGSTQLFCSTLCLTGLSASTPRLLPPPKKSCYLCNKEIMNLKDLVMGQIDGRGPYKEFCNHNCLFEMKRKSASTTNNITTKCSICQKVSVVRHEVNYQNVVHQLCSDICFSKFRMANNLTMNCCDNCGAYCYSGSAQCHMLQTEGQCKKFCGSACLSSYKQKNSKITPCTWCKCLRSSAEMIENTNSFGKAELFCSVNCLSAFRVHVVTTQGTSVQCNYCKVTMTPQYHLAMSDGSIRNFCSYNCVASFQGLFSQAAPGSQAVVPLSQGQLAVNIPSTASVVAGAPVVSSTSVTTSAAAGLQRLAQSQQVTAARSLIRLKCQYCQRLFSSKPELLEYKGRMIQFCGRSCCDEYKRINSVVAICEYCRSEKVVKETVKFSSVDKPFCSEGCKLLYKHDLAKRWGLHCKSCSSCSQSSKRLLNQQFGGKIEEFCSEECLFKFTVLFYQMAKCDCCKRQGKLNESIKWHGQTKHFCNLHCVLTFCNQHHLAETAPQEGKVPVPNLPSVHRKESTPVIANVMSLANTPPVQNAANSTTTLNGGTRTTSGTQVSTQTDPIRLQPSAPPKVLKNKALLCKPISQTKATSCRPHTQTKACQTEEDWKQQVIVLPIPVPVYIPVPLHLYSQFTPIPIGMPVPLPVPMFIPTTLDSADRIIETIQEIKEKIPSNPFEADLLTMAAMIAEEEEKEKTISHGDQGSTYSGDLESEAVSTPHSWEDELSNFTLKQSLASAPVPPPPPPAPATEPEIQSYSIEGPEDDLEADISVATFELSRRDRLATARQHRARQRAKNKEGFPQPRKRGRKKSIVGYTRDVVQEPVTGGSDVGLFLKYMYGVKAWKRWVQFRNDKGDPTEELRFGSRPIKLKEDILSCTAAELSYGLCQFIQEVRRPNGEKYEPDSIFYLCLGIQQYIFENSRIDNIFTDLYYTKFASELTKALKFWQPQLLPSGQLFCRIEEEHLWECKQLGAYSPTVLLNTLLFFNTKYFQLKSVSEHMKLSFAHVMRCTKSLKHNTKLTYLRFFPPMYKKDKDIDKLQFGKRKRSDEEEEGAMEMAENTDNPLRCPVRLFEFYLSKCSESVKSRSDVFYLQPERSCVPDSPMWYSTLPTDPAILDAMLTRILMVREVHEELAKVNHEEAEEEDAFE</sequence>
<dbReference type="PROSITE" id="PS00018">
    <property type="entry name" value="EF_HAND_1"/>
    <property type="match status" value="1"/>
</dbReference>
<dbReference type="SMART" id="SM00746">
    <property type="entry name" value="TRASH"/>
    <property type="match status" value="10"/>
</dbReference>
<gene>
    <name evidence="10" type="ORF">chiPu_0002209</name>
</gene>
<comment type="caution">
    <text evidence="10">The sequence shown here is derived from an EMBL/GenBank/DDBJ whole genome shotgun (WGS) entry which is preliminary data.</text>
</comment>
<dbReference type="InterPro" id="IPR011017">
    <property type="entry name" value="TRASH_dom"/>
</dbReference>
<name>A0A401S067_CHIPU</name>
<evidence type="ECO:0000259" key="9">
    <source>
        <dbReference type="SMART" id="SM00746"/>
    </source>
</evidence>
<dbReference type="SUPFAM" id="SSF57716">
    <property type="entry name" value="Glucocorticoid receptor-like (DNA-binding domain)"/>
    <property type="match status" value="1"/>
</dbReference>
<feature type="region of interest" description="Disordered" evidence="8">
    <location>
        <begin position="1203"/>
        <end position="1233"/>
    </location>
</feature>
<dbReference type="InterPro" id="IPR021893">
    <property type="entry name" value="ZMYM2-like_C"/>
</dbReference>
<dbReference type="Pfam" id="PF25561">
    <property type="entry name" value="QRICH1"/>
    <property type="match status" value="1"/>
</dbReference>
<dbReference type="OrthoDB" id="10025028at2759"/>
<feature type="domain" description="TRASH" evidence="9">
    <location>
        <begin position="600"/>
        <end position="638"/>
    </location>
</feature>
<protein>
    <recommendedName>
        <fullName evidence="9">TRASH domain-containing protein</fullName>
    </recommendedName>
</protein>
<evidence type="ECO:0000256" key="4">
    <source>
        <dbReference type="ARBA" id="ARBA00022737"/>
    </source>
</evidence>
<keyword evidence="4" id="KW-0677">Repeat</keyword>
<feature type="domain" description="TRASH" evidence="9">
    <location>
        <begin position="690"/>
        <end position="728"/>
    </location>
</feature>
<evidence type="ECO:0000256" key="8">
    <source>
        <dbReference type="SAM" id="MobiDB-lite"/>
    </source>
</evidence>
<reference evidence="10 11" key="1">
    <citation type="journal article" date="2018" name="Nat. Ecol. Evol.">
        <title>Shark genomes provide insights into elasmobranch evolution and the origin of vertebrates.</title>
        <authorList>
            <person name="Hara Y"/>
            <person name="Yamaguchi K"/>
            <person name="Onimaru K"/>
            <person name="Kadota M"/>
            <person name="Koyanagi M"/>
            <person name="Keeley SD"/>
            <person name="Tatsumi K"/>
            <person name="Tanaka K"/>
            <person name="Motone F"/>
            <person name="Kageyama Y"/>
            <person name="Nozu R"/>
            <person name="Adachi N"/>
            <person name="Nishimura O"/>
            <person name="Nakagawa R"/>
            <person name="Tanegashima C"/>
            <person name="Kiyatake I"/>
            <person name="Matsumoto R"/>
            <person name="Murakumo K"/>
            <person name="Nishida K"/>
            <person name="Terakita A"/>
            <person name="Kuratani S"/>
            <person name="Sato K"/>
            <person name="Hyodo S Kuraku.S."/>
        </authorList>
    </citation>
    <scope>NUCLEOTIDE SEQUENCE [LARGE SCALE GENOMIC DNA]</scope>
</reference>
<dbReference type="Pfam" id="PF24900">
    <property type="entry name" value="TRASH_ZMYM4"/>
    <property type="match status" value="1"/>
</dbReference>
<feature type="compositionally biased region" description="Low complexity" evidence="8">
    <location>
        <begin position="1052"/>
        <end position="1067"/>
    </location>
</feature>
<proteinExistence type="predicted"/>
<feature type="domain" description="TRASH" evidence="9">
    <location>
        <begin position="552"/>
        <end position="592"/>
    </location>
</feature>
<dbReference type="GO" id="GO:0008270">
    <property type="term" value="F:zinc ion binding"/>
    <property type="evidence" value="ECO:0007669"/>
    <property type="project" value="UniProtKB-KW"/>
</dbReference>
<evidence type="ECO:0000256" key="1">
    <source>
        <dbReference type="ARBA" id="ARBA00022499"/>
    </source>
</evidence>
<evidence type="ECO:0000313" key="11">
    <source>
        <dbReference type="Proteomes" id="UP000287033"/>
    </source>
</evidence>
<dbReference type="OMA" id="NESIKWH"/>
<dbReference type="PANTHER" id="PTHR45736">
    <property type="entry name" value="ZINC FINGER MYM-TYPE PROTEIN"/>
    <property type="match status" value="1"/>
</dbReference>
<keyword evidence="2" id="KW-0597">Phosphoprotein</keyword>
<evidence type="ECO:0000256" key="2">
    <source>
        <dbReference type="ARBA" id="ARBA00022553"/>
    </source>
</evidence>
<dbReference type="STRING" id="137246.A0A401S067"/>
<keyword evidence="6" id="KW-0862">Zinc</keyword>
<feature type="region of interest" description="Disordered" evidence="8">
    <location>
        <begin position="430"/>
        <end position="450"/>
    </location>
</feature>
<feature type="region of interest" description="Disordered" evidence="8">
    <location>
        <begin position="1045"/>
        <end position="1082"/>
    </location>
</feature>
<feature type="domain" description="TRASH" evidence="9">
    <location>
        <begin position="645"/>
        <end position="684"/>
    </location>
</feature>
<dbReference type="Proteomes" id="UP000287033">
    <property type="component" value="Unassembled WGS sequence"/>
</dbReference>
<dbReference type="PANTHER" id="PTHR45736:SF5">
    <property type="entry name" value="ZINC FINGER MYM-TYPE PROTEIN 4"/>
    <property type="match status" value="1"/>
</dbReference>
<dbReference type="Pfam" id="PF12012">
    <property type="entry name" value="DUF3504"/>
    <property type="match status" value="1"/>
</dbReference>
<evidence type="ECO:0000256" key="6">
    <source>
        <dbReference type="ARBA" id="ARBA00022833"/>
    </source>
</evidence>
<dbReference type="EMBL" id="BEZZ01000039">
    <property type="protein sequence ID" value="GCC23811.1"/>
    <property type="molecule type" value="Genomic_DNA"/>
</dbReference>
<feature type="region of interest" description="Disordered" evidence="8">
    <location>
        <begin position="1"/>
        <end position="126"/>
    </location>
</feature>
<feature type="compositionally biased region" description="Polar residues" evidence="8">
    <location>
        <begin position="83"/>
        <end position="98"/>
    </location>
</feature>